<dbReference type="InterPro" id="IPR025877">
    <property type="entry name" value="MobA-like_NTP_Trfase"/>
</dbReference>
<name>A0A517SN56_9BACT</name>
<dbReference type="PANTHER" id="PTHR43777">
    <property type="entry name" value="MOLYBDENUM COFACTOR CYTIDYLYLTRANSFERASE"/>
    <property type="match status" value="1"/>
</dbReference>
<organism evidence="2 3">
    <name type="scientific">Stieleria bergensis</name>
    <dbReference type="NCBI Taxonomy" id="2528025"/>
    <lineage>
        <taxon>Bacteria</taxon>
        <taxon>Pseudomonadati</taxon>
        <taxon>Planctomycetota</taxon>
        <taxon>Planctomycetia</taxon>
        <taxon>Pirellulales</taxon>
        <taxon>Pirellulaceae</taxon>
        <taxon>Stieleria</taxon>
    </lineage>
</organism>
<dbReference type="Gene3D" id="3.90.550.10">
    <property type="entry name" value="Spore Coat Polysaccharide Biosynthesis Protein SpsA, Chain A"/>
    <property type="match status" value="1"/>
</dbReference>
<evidence type="ECO:0000313" key="2">
    <source>
        <dbReference type="EMBL" id="QDT57563.1"/>
    </source>
</evidence>
<keyword evidence="2" id="KW-0808">Transferase</keyword>
<evidence type="ECO:0000259" key="1">
    <source>
        <dbReference type="Pfam" id="PF12804"/>
    </source>
</evidence>
<evidence type="ECO:0000313" key="3">
    <source>
        <dbReference type="Proteomes" id="UP000315003"/>
    </source>
</evidence>
<dbReference type="EC" id="2.7.7.76" evidence="2"/>
<protein>
    <submittedName>
        <fullName evidence="2">Molybdenum cofactor cytidylyltransferase</fullName>
        <ecNumber evidence="2">2.7.7.76</ecNumber>
    </submittedName>
</protein>
<dbReference type="AlphaFoldDB" id="A0A517SN56"/>
<sequence length="182" mass="20110">MGTHKLLLPWQRQTVIDHVLDAWQASCVNKVVIVCRKDDHELAATIKRHPVDLVQPETAPIDMKASVLCGLHSLIDSQNPQPTDRCFVAPSDLPTLQTQVIDAVAAAATDPAHVVVPRFAGKSSHPVLFPISVMYQIIKIPPDRGLNHLVDSVEKVFVDLPGEQACPDIDTPQEYRALRDQH</sequence>
<gene>
    <name evidence="2" type="primary">mocA</name>
    <name evidence="2" type="ORF">SV7mr_00450</name>
</gene>
<dbReference type="PANTHER" id="PTHR43777:SF1">
    <property type="entry name" value="MOLYBDENUM COFACTOR CYTIDYLYLTRANSFERASE"/>
    <property type="match status" value="1"/>
</dbReference>
<dbReference type="Proteomes" id="UP000315003">
    <property type="component" value="Chromosome"/>
</dbReference>
<reference evidence="2 3" key="1">
    <citation type="submission" date="2019-02" db="EMBL/GenBank/DDBJ databases">
        <title>Deep-cultivation of Planctomycetes and their phenomic and genomic characterization uncovers novel biology.</title>
        <authorList>
            <person name="Wiegand S."/>
            <person name="Jogler M."/>
            <person name="Boedeker C."/>
            <person name="Pinto D."/>
            <person name="Vollmers J."/>
            <person name="Rivas-Marin E."/>
            <person name="Kohn T."/>
            <person name="Peeters S.H."/>
            <person name="Heuer A."/>
            <person name="Rast P."/>
            <person name="Oberbeckmann S."/>
            <person name="Bunk B."/>
            <person name="Jeske O."/>
            <person name="Meyerdierks A."/>
            <person name="Storesund J.E."/>
            <person name="Kallscheuer N."/>
            <person name="Luecker S."/>
            <person name="Lage O.M."/>
            <person name="Pohl T."/>
            <person name="Merkel B.J."/>
            <person name="Hornburger P."/>
            <person name="Mueller R.-W."/>
            <person name="Bruemmer F."/>
            <person name="Labrenz M."/>
            <person name="Spormann A.M."/>
            <person name="Op den Camp H."/>
            <person name="Overmann J."/>
            <person name="Amann R."/>
            <person name="Jetten M.S.M."/>
            <person name="Mascher T."/>
            <person name="Medema M.H."/>
            <person name="Devos D.P."/>
            <person name="Kaster A.-K."/>
            <person name="Ovreas L."/>
            <person name="Rohde M."/>
            <person name="Galperin M.Y."/>
            <person name="Jogler C."/>
        </authorList>
    </citation>
    <scope>NUCLEOTIDE SEQUENCE [LARGE SCALE GENOMIC DNA]</scope>
    <source>
        <strain evidence="2 3">SV_7m_r</strain>
    </source>
</reference>
<keyword evidence="2" id="KW-0548">Nucleotidyltransferase</keyword>
<dbReference type="Pfam" id="PF12804">
    <property type="entry name" value="NTP_transf_3"/>
    <property type="match status" value="1"/>
</dbReference>
<proteinExistence type="predicted"/>
<feature type="domain" description="MobA-like NTP transferase" evidence="1">
    <location>
        <begin position="1"/>
        <end position="153"/>
    </location>
</feature>
<dbReference type="InterPro" id="IPR029044">
    <property type="entry name" value="Nucleotide-diphossugar_trans"/>
</dbReference>
<accession>A0A517SN56</accession>
<keyword evidence="3" id="KW-1185">Reference proteome</keyword>
<dbReference type="GO" id="GO:0061602">
    <property type="term" value="F:molybdenum cofactor cytidylyltransferase activity"/>
    <property type="evidence" value="ECO:0007669"/>
    <property type="project" value="UniProtKB-EC"/>
</dbReference>
<dbReference type="SUPFAM" id="SSF53448">
    <property type="entry name" value="Nucleotide-diphospho-sugar transferases"/>
    <property type="match status" value="1"/>
</dbReference>
<dbReference type="EMBL" id="CP036272">
    <property type="protein sequence ID" value="QDT57563.1"/>
    <property type="molecule type" value="Genomic_DNA"/>
</dbReference>